<dbReference type="GO" id="GO:0016094">
    <property type="term" value="P:polyprenol biosynthetic process"/>
    <property type="evidence" value="ECO:0007669"/>
    <property type="project" value="TreeGrafter"/>
</dbReference>
<dbReference type="PROSITE" id="PS01066">
    <property type="entry name" value="UPP_SYNTHASE"/>
    <property type="match status" value="1"/>
</dbReference>
<name>G7VA84_THELD</name>
<protein>
    <recommendedName>
        <fullName evidence="2">Isoprenyl transferase</fullName>
        <ecNumber evidence="2">2.5.1.-</ecNumber>
    </recommendedName>
</protein>
<accession>G7VA84</accession>
<keyword evidence="2" id="KW-0460">Magnesium</keyword>
<reference evidence="3 4" key="2">
    <citation type="journal article" date="2012" name="Stand. Genomic Sci.">
        <title>Genome sequence of the moderately thermophilic, amino-acid-degrading and sulfur-reducing bacterium Thermovirga lienii type strain (Cas60314(T)).</title>
        <authorList>
            <person name="Goker M."/>
            <person name="Saunders E."/>
            <person name="Lapidus A."/>
            <person name="Nolan M."/>
            <person name="Lucas S."/>
            <person name="Hammon N."/>
            <person name="Deshpande S."/>
            <person name="Cheng J.F."/>
            <person name="Han C."/>
            <person name="Tapia R."/>
            <person name="Goodwin L.A."/>
            <person name="Pitluck S."/>
            <person name="Liolios K."/>
            <person name="Mavromatis K."/>
            <person name="Pagani I."/>
            <person name="Ivanova N."/>
            <person name="Mikhailova N."/>
            <person name="Pati A."/>
            <person name="Chen A."/>
            <person name="Palaniappan K."/>
            <person name="Land M."/>
            <person name="Chang Y.J."/>
            <person name="Jeffries C.D."/>
            <person name="Brambilla E.M."/>
            <person name="Rohde M."/>
            <person name="Spring S."/>
            <person name="Detter J.C."/>
            <person name="Woyke T."/>
            <person name="Bristow J."/>
            <person name="Eisen J.A."/>
            <person name="Markowitz V."/>
            <person name="Hugenholtz P."/>
            <person name="Kyrpides N.C."/>
            <person name="Klenk H.P."/>
        </authorList>
    </citation>
    <scope>NUCLEOTIDE SEQUENCE [LARGE SCALE GENOMIC DNA]</scope>
    <source>
        <strain evidence="4">ATCC BAA-1197 / DSM 17291 / Cas60314</strain>
    </source>
</reference>
<organism evidence="3 4">
    <name type="scientific">Thermovirga lienii (strain ATCC BAA-1197 / DSM 17291 / Cas60314)</name>
    <dbReference type="NCBI Taxonomy" id="580340"/>
    <lineage>
        <taxon>Bacteria</taxon>
        <taxon>Thermotogati</taxon>
        <taxon>Synergistota</taxon>
        <taxon>Synergistia</taxon>
        <taxon>Synergistales</taxon>
        <taxon>Thermovirgaceae</taxon>
        <taxon>Thermovirga</taxon>
    </lineage>
</organism>
<feature type="binding site" evidence="2">
    <location>
        <position position="38"/>
    </location>
    <ligand>
        <name>substrate</name>
    </ligand>
</feature>
<dbReference type="FunFam" id="3.40.1180.10:FF:000001">
    <property type="entry name" value="(2E,6E)-farnesyl-diphosphate-specific ditrans,polycis-undecaprenyl-diphosphate synthase"/>
    <property type="match status" value="1"/>
</dbReference>
<comment type="function">
    <text evidence="2">Catalyzes the condensation of isopentenyl diphosphate (IPP) with allylic pyrophosphates generating different type of terpenoids.</text>
</comment>
<feature type="binding site" evidence="2">
    <location>
        <begin position="196"/>
        <end position="198"/>
    </location>
    <ligand>
        <name>substrate</name>
    </ligand>
</feature>
<comment type="similarity">
    <text evidence="2">Belongs to the UPP synthase family.</text>
</comment>
<dbReference type="HOGENOM" id="CLU_038505_1_1_0"/>
<dbReference type="STRING" id="580340.Tlie_1051"/>
<dbReference type="GO" id="GO:0000287">
    <property type="term" value="F:magnesium ion binding"/>
    <property type="evidence" value="ECO:0007669"/>
    <property type="project" value="UniProtKB-UniRule"/>
</dbReference>
<dbReference type="EMBL" id="CP003096">
    <property type="protein sequence ID" value="AER66784.1"/>
    <property type="molecule type" value="Genomic_DNA"/>
</dbReference>
<proteinExistence type="inferred from homology"/>
<dbReference type="PANTHER" id="PTHR10291:SF0">
    <property type="entry name" value="DEHYDRODOLICHYL DIPHOSPHATE SYNTHASE 2"/>
    <property type="match status" value="1"/>
</dbReference>
<dbReference type="KEGG" id="tli:Tlie_1051"/>
<feature type="binding site" evidence="2">
    <location>
        <position position="42"/>
    </location>
    <ligand>
        <name>substrate</name>
    </ligand>
</feature>
<keyword evidence="1 2" id="KW-0808">Transferase</keyword>
<evidence type="ECO:0000313" key="3">
    <source>
        <dbReference type="EMBL" id="AER66784.1"/>
    </source>
</evidence>
<dbReference type="InterPro" id="IPR018520">
    <property type="entry name" value="UPP_synth-like_CS"/>
</dbReference>
<feature type="binding site" evidence="2">
    <location>
        <position position="30"/>
    </location>
    <ligand>
        <name>substrate</name>
    </ligand>
</feature>
<feature type="binding site" evidence="2">
    <location>
        <position position="209"/>
    </location>
    <ligand>
        <name>Mg(2+)</name>
        <dbReference type="ChEBI" id="CHEBI:18420"/>
    </ligand>
</feature>
<dbReference type="NCBIfam" id="TIGR00055">
    <property type="entry name" value="uppS"/>
    <property type="match status" value="1"/>
</dbReference>
<keyword evidence="4" id="KW-1185">Reference proteome</keyword>
<dbReference type="InterPro" id="IPR001441">
    <property type="entry name" value="UPP_synth-like"/>
</dbReference>
<feature type="binding site" evidence="2">
    <location>
        <begin position="26"/>
        <end position="29"/>
    </location>
    <ligand>
        <name>substrate</name>
    </ligand>
</feature>
<comment type="cofactor">
    <cofactor evidence="2">
        <name>Mg(2+)</name>
        <dbReference type="ChEBI" id="CHEBI:18420"/>
    </cofactor>
    <text evidence="2">Binds 2 magnesium ions per subunit.</text>
</comment>
<dbReference type="SUPFAM" id="SSF64005">
    <property type="entry name" value="Undecaprenyl diphosphate synthase"/>
    <property type="match status" value="1"/>
</dbReference>
<dbReference type="PANTHER" id="PTHR10291">
    <property type="entry name" value="DEHYDRODOLICHYL DIPHOSPHATE SYNTHASE FAMILY MEMBER"/>
    <property type="match status" value="1"/>
</dbReference>
<dbReference type="eggNOG" id="COG0020">
    <property type="taxonomic scope" value="Bacteria"/>
</dbReference>
<dbReference type="EC" id="2.5.1.-" evidence="2"/>
<gene>
    <name evidence="3" type="ordered locus">Tlie_1051</name>
</gene>
<feature type="active site" evidence="2">
    <location>
        <position position="25"/>
    </location>
</feature>
<dbReference type="HAMAP" id="MF_01139">
    <property type="entry name" value="ISPT"/>
    <property type="match status" value="1"/>
</dbReference>
<dbReference type="Pfam" id="PF01255">
    <property type="entry name" value="Prenyltransf"/>
    <property type="match status" value="1"/>
</dbReference>
<keyword evidence="2" id="KW-0479">Metal-binding</keyword>
<dbReference type="CDD" id="cd00475">
    <property type="entry name" value="Cis_IPPS"/>
    <property type="match status" value="1"/>
</dbReference>
<dbReference type="Gene3D" id="3.40.1180.10">
    <property type="entry name" value="Decaprenyl diphosphate synthase-like"/>
    <property type="match status" value="1"/>
</dbReference>
<feature type="binding site" evidence="2">
    <location>
        <position position="25"/>
    </location>
    <ligand>
        <name>Mg(2+)</name>
        <dbReference type="ChEBI" id="CHEBI:18420"/>
    </ligand>
</feature>
<feature type="binding site" evidence="2">
    <location>
        <position position="76"/>
    </location>
    <ligand>
        <name>substrate</name>
    </ligand>
</feature>
<feature type="binding site" evidence="2">
    <location>
        <begin position="70"/>
        <end position="72"/>
    </location>
    <ligand>
        <name>substrate</name>
    </ligand>
</feature>
<reference evidence="4" key="1">
    <citation type="submission" date="2011-10" db="EMBL/GenBank/DDBJ databases">
        <title>The complete genome of chromosome of Thermovirga lienii DSM 17291.</title>
        <authorList>
            <consortium name="US DOE Joint Genome Institute (JGI-PGF)"/>
            <person name="Lucas S."/>
            <person name="Copeland A."/>
            <person name="Lapidus A."/>
            <person name="Glavina del Rio T."/>
            <person name="Dalin E."/>
            <person name="Tice H."/>
            <person name="Bruce D."/>
            <person name="Goodwin L."/>
            <person name="Pitluck S."/>
            <person name="Peters L."/>
            <person name="Mikhailova N."/>
            <person name="Saunders E."/>
            <person name="Kyrpides N."/>
            <person name="Mavromatis K."/>
            <person name="Ivanova N."/>
            <person name="Last F.I."/>
            <person name="Brettin T."/>
            <person name="Detter J.C."/>
            <person name="Han C."/>
            <person name="Larimer F."/>
            <person name="Land M."/>
            <person name="Hauser L."/>
            <person name="Markowitz V."/>
            <person name="Cheng J.-F."/>
            <person name="Hugenholtz P."/>
            <person name="Woyke T."/>
            <person name="Wu D."/>
            <person name="Spring S."/>
            <person name="Schroeder M."/>
            <person name="Brambilla E.-M."/>
            <person name="Klenk H.-P."/>
            <person name="Eisen J.A."/>
        </authorList>
    </citation>
    <scope>NUCLEOTIDE SEQUENCE [LARGE SCALE GENOMIC DNA]</scope>
    <source>
        <strain evidence="4">ATCC BAA-1197 / DSM 17291 / Cas60314</strain>
    </source>
</reference>
<feature type="binding site" evidence="2">
    <location>
        <position position="74"/>
    </location>
    <ligand>
        <name>substrate</name>
    </ligand>
</feature>
<dbReference type="AlphaFoldDB" id="G7VA84"/>
<evidence type="ECO:0000256" key="2">
    <source>
        <dbReference type="HAMAP-Rule" id="MF_01139"/>
    </source>
</evidence>
<feature type="binding site" evidence="2">
    <location>
        <position position="190"/>
    </location>
    <ligand>
        <name>substrate</name>
    </ligand>
</feature>
<evidence type="ECO:0000313" key="4">
    <source>
        <dbReference type="Proteomes" id="UP000005868"/>
    </source>
</evidence>
<dbReference type="GO" id="GO:0045547">
    <property type="term" value="F:ditrans,polycis-polyprenyl diphosphate synthase [(2E,6E)-farnesyl diphosphate specific] activity"/>
    <property type="evidence" value="ECO:0007669"/>
    <property type="project" value="TreeGrafter"/>
</dbReference>
<dbReference type="InterPro" id="IPR036424">
    <property type="entry name" value="UPP_synth-like_sf"/>
</dbReference>
<dbReference type="Proteomes" id="UP000005868">
    <property type="component" value="Chromosome"/>
</dbReference>
<sequence>MSKVEKSLHKDSPSNIPVHVAIIMDGNGRWAQKRKLPRLFGHKEGAKTVERVLEIAIKRGIRYLTLYAFSTENWKRPKEEVEGLFSLLKNYLTKKSGDLQQNDIRLRFAGRIESLPEDVRMAMVKVQKETSNCKTLDLILCINYGGRQEIIDAARKLLDIYSSNIDEIDEVSFRSCLYLPDVPDPDLIIRTSGEMRLSNFLLWQSSYSELFFTETLWPDFSEKDFDEALESYAKRQRRYGAV</sequence>
<dbReference type="NCBIfam" id="NF011405">
    <property type="entry name" value="PRK14830.1"/>
    <property type="match status" value="1"/>
</dbReference>
<evidence type="ECO:0000256" key="1">
    <source>
        <dbReference type="ARBA" id="ARBA00022679"/>
    </source>
</evidence>
<feature type="active site" description="Proton acceptor" evidence="2">
    <location>
        <position position="73"/>
    </location>
</feature>
<comment type="subunit">
    <text evidence="2">Homodimer.</text>
</comment>